<dbReference type="Gene3D" id="3.40.50.300">
    <property type="entry name" value="P-loop containing nucleotide triphosphate hydrolases"/>
    <property type="match status" value="1"/>
</dbReference>
<feature type="region of interest" description="Disordered" evidence="1">
    <location>
        <begin position="1"/>
        <end position="36"/>
    </location>
</feature>
<dbReference type="InterPro" id="IPR027417">
    <property type="entry name" value="P-loop_NTPase"/>
</dbReference>
<reference evidence="2" key="1">
    <citation type="submission" date="2023-06" db="EMBL/GenBank/DDBJ databases">
        <title>Genome-scale phylogeny and comparative genomics of the fungal order Sordariales.</title>
        <authorList>
            <consortium name="Lawrence Berkeley National Laboratory"/>
            <person name="Hensen N."/>
            <person name="Bonometti L."/>
            <person name="Westerberg I."/>
            <person name="Brannstrom I.O."/>
            <person name="Guillou S."/>
            <person name="Cros-Aarteil S."/>
            <person name="Calhoun S."/>
            <person name="Haridas S."/>
            <person name="Kuo A."/>
            <person name="Mondo S."/>
            <person name="Pangilinan J."/>
            <person name="Riley R."/>
            <person name="LaButti K."/>
            <person name="Andreopoulos B."/>
            <person name="Lipzen A."/>
            <person name="Chen C."/>
            <person name="Yanf M."/>
            <person name="Daum C."/>
            <person name="Ng V."/>
            <person name="Clum A."/>
            <person name="Steindorff A."/>
            <person name="Ohm R."/>
            <person name="Martin F."/>
            <person name="Silar P."/>
            <person name="Natvig D."/>
            <person name="Lalanne C."/>
            <person name="Gautier V."/>
            <person name="Ament-velasquez S.L."/>
            <person name="Kruys A."/>
            <person name="Hutchinson M.I."/>
            <person name="Powell A.J."/>
            <person name="Barry K."/>
            <person name="Miller A.N."/>
            <person name="Grigoriev I.V."/>
            <person name="Debuchy R."/>
            <person name="Gladieux P."/>
            <person name="Thoren M.H."/>
            <person name="Johannesson H."/>
        </authorList>
    </citation>
    <scope>NUCLEOTIDE SEQUENCE</scope>
    <source>
        <strain evidence="2">SMH2392-1A</strain>
    </source>
</reference>
<protein>
    <submittedName>
        <fullName evidence="2">Uncharacterized protein</fullName>
    </submittedName>
</protein>
<proteinExistence type="predicted"/>
<dbReference type="EMBL" id="JAUIRO010000001">
    <property type="protein sequence ID" value="KAK0734273.1"/>
    <property type="molecule type" value="Genomic_DNA"/>
</dbReference>
<evidence type="ECO:0000256" key="1">
    <source>
        <dbReference type="SAM" id="MobiDB-lite"/>
    </source>
</evidence>
<dbReference type="RefSeq" id="XP_060303150.1">
    <property type="nucleotide sequence ID" value="XM_060439197.1"/>
</dbReference>
<organism evidence="2 3">
    <name type="scientific">Lasiosphaeria miniovina</name>
    <dbReference type="NCBI Taxonomy" id="1954250"/>
    <lineage>
        <taxon>Eukaryota</taxon>
        <taxon>Fungi</taxon>
        <taxon>Dikarya</taxon>
        <taxon>Ascomycota</taxon>
        <taxon>Pezizomycotina</taxon>
        <taxon>Sordariomycetes</taxon>
        <taxon>Sordariomycetidae</taxon>
        <taxon>Sordariales</taxon>
        <taxon>Lasiosphaeriaceae</taxon>
        <taxon>Lasiosphaeria</taxon>
    </lineage>
</organism>
<keyword evidence="3" id="KW-1185">Reference proteome</keyword>
<comment type="caution">
    <text evidence="2">The sequence shown here is derived from an EMBL/GenBank/DDBJ whole genome shotgun (WGS) entry which is preliminary data.</text>
</comment>
<dbReference type="Pfam" id="PF00406">
    <property type="entry name" value="ADK"/>
    <property type="match status" value="1"/>
</dbReference>
<dbReference type="AlphaFoldDB" id="A0AA40BHS8"/>
<sequence length="121" mass="13462">MATPKGNTPDDFSQRPPALEEPVIISMLSRPRSSKRTQCQMLSRRFDLAHISIGDVLRLEINCPSSQYANIIRENMIAGRVGPKEITISIGMRAFILDASEAEIESIMSTRTGNRARWGST</sequence>
<dbReference type="GeneID" id="85322467"/>
<dbReference type="Proteomes" id="UP001172101">
    <property type="component" value="Unassembled WGS sequence"/>
</dbReference>
<accession>A0AA40BHS8</accession>
<gene>
    <name evidence="2" type="ORF">B0T26DRAFT_670592</name>
</gene>
<evidence type="ECO:0000313" key="2">
    <source>
        <dbReference type="EMBL" id="KAK0734273.1"/>
    </source>
</evidence>
<name>A0AA40BHS8_9PEZI</name>
<evidence type="ECO:0000313" key="3">
    <source>
        <dbReference type="Proteomes" id="UP001172101"/>
    </source>
</evidence>